<gene>
    <name evidence="2" type="ORF">CU097_008121</name>
</gene>
<feature type="region of interest" description="Disordered" evidence="1">
    <location>
        <begin position="35"/>
        <end position="70"/>
    </location>
</feature>
<accession>A0A367JA13</accession>
<comment type="caution">
    <text evidence="2">The sequence shown here is derived from an EMBL/GenBank/DDBJ whole genome shotgun (WGS) entry which is preliminary data.</text>
</comment>
<evidence type="ECO:0000313" key="3">
    <source>
        <dbReference type="Proteomes" id="UP000252139"/>
    </source>
</evidence>
<organism evidence="2 3">
    <name type="scientific">Rhizopus azygosporus</name>
    <name type="common">Rhizopus microsporus var. azygosporus</name>
    <dbReference type="NCBI Taxonomy" id="86630"/>
    <lineage>
        <taxon>Eukaryota</taxon>
        <taxon>Fungi</taxon>
        <taxon>Fungi incertae sedis</taxon>
        <taxon>Mucoromycota</taxon>
        <taxon>Mucoromycotina</taxon>
        <taxon>Mucoromycetes</taxon>
        <taxon>Mucorales</taxon>
        <taxon>Mucorineae</taxon>
        <taxon>Rhizopodaceae</taxon>
        <taxon>Rhizopus</taxon>
    </lineage>
</organism>
<dbReference type="OrthoDB" id="2211768at2759"/>
<feature type="compositionally biased region" description="Acidic residues" evidence="1">
    <location>
        <begin position="56"/>
        <end position="70"/>
    </location>
</feature>
<reference evidence="2 3" key="1">
    <citation type="journal article" date="2018" name="G3 (Bethesda)">
        <title>Phylogenetic and Phylogenomic Definition of Rhizopus Species.</title>
        <authorList>
            <person name="Gryganskyi A.P."/>
            <person name="Golan J."/>
            <person name="Dolatabadi S."/>
            <person name="Mondo S."/>
            <person name="Robb S."/>
            <person name="Idnurm A."/>
            <person name="Muszewska A."/>
            <person name="Steczkiewicz K."/>
            <person name="Masonjones S."/>
            <person name="Liao H.L."/>
            <person name="Gajdeczka M.T."/>
            <person name="Anike F."/>
            <person name="Vuek A."/>
            <person name="Anishchenko I.M."/>
            <person name="Voigt K."/>
            <person name="de Hoog G.S."/>
            <person name="Smith M.E."/>
            <person name="Heitman J."/>
            <person name="Vilgalys R."/>
            <person name="Stajich J.E."/>
        </authorList>
    </citation>
    <scope>NUCLEOTIDE SEQUENCE [LARGE SCALE GENOMIC DNA]</scope>
    <source>
        <strain evidence="2 3">CBS 357.93</strain>
    </source>
</reference>
<feature type="compositionally biased region" description="Basic and acidic residues" evidence="1">
    <location>
        <begin position="45"/>
        <end position="55"/>
    </location>
</feature>
<sequence length="90" mass="10260">MNTKQADLTVGEFAKRTIPSKLYNDKLKEVLILNENENEEDDDADGRCDEGKYNDDKDEAEEVEEVDDPDDEAVDITENEGDYQAILCEQ</sequence>
<protein>
    <submittedName>
        <fullName evidence="2">Uncharacterized protein</fullName>
    </submittedName>
</protein>
<dbReference type="AlphaFoldDB" id="A0A367JA13"/>
<dbReference type="EMBL" id="PJQL01001796">
    <property type="protein sequence ID" value="RCH86778.1"/>
    <property type="molecule type" value="Genomic_DNA"/>
</dbReference>
<proteinExistence type="predicted"/>
<name>A0A367JA13_RHIAZ</name>
<evidence type="ECO:0000256" key="1">
    <source>
        <dbReference type="SAM" id="MobiDB-lite"/>
    </source>
</evidence>
<dbReference type="Proteomes" id="UP000252139">
    <property type="component" value="Unassembled WGS sequence"/>
</dbReference>
<evidence type="ECO:0000313" key="2">
    <source>
        <dbReference type="EMBL" id="RCH86778.1"/>
    </source>
</evidence>
<keyword evidence="3" id="KW-1185">Reference proteome</keyword>